<accession>A0ABW9YZ58</accession>
<gene>
    <name evidence="1" type="ORF">GR303_04970</name>
</gene>
<dbReference type="RefSeq" id="WP_161721112.1">
    <property type="nucleotide sequence ID" value="NZ_JAAAXI010000001.1"/>
</dbReference>
<dbReference type="Proteomes" id="UP000818323">
    <property type="component" value="Unassembled WGS sequence"/>
</dbReference>
<keyword evidence="2" id="KW-1185">Reference proteome</keyword>
<name>A0ABW9YZ58_9HYPH</name>
<reference evidence="1 2" key="1">
    <citation type="submission" date="2020-01" db="EMBL/GenBank/DDBJ databases">
        <title>Microvirga sp. nov., an arsenate reduction bacterium isolated from Tibet hotspring sediments.</title>
        <authorList>
            <person name="Yuan C.-G."/>
        </authorList>
    </citation>
    <scope>NUCLEOTIDE SEQUENCE [LARGE SCALE GENOMIC DNA]</scope>
    <source>
        <strain evidence="1 2">SYSU G3D203</strain>
    </source>
</reference>
<protein>
    <recommendedName>
        <fullName evidence="3">CopL family metal-binding regulatory protein</fullName>
    </recommendedName>
</protein>
<evidence type="ECO:0000313" key="2">
    <source>
        <dbReference type="Proteomes" id="UP000818323"/>
    </source>
</evidence>
<sequence>MRLMGTIIVALLAITMAIIPISMPQAAASAGNHHAVRVDAGHENAAIAGDHEHADELAPSHDAALDASADHHQGSQECSGPVCCSMSTCHAFQESAAPTVYSPTVSQVSMAMAGDEQVEGITTGGLDRPPRTV</sequence>
<evidence type="ECO:0008006" key="3">
    <source>
        <dbReference type="Google" id="ProtNLM"/>
    </source>
</evidence>
<evidence type="ECO:0000313" key="1">
    <source>
        <dbReference type="EMBL" id="NBJ23704.1"/>
    </source>
</evidence>
<proteinExistence type="predicted"/>
<comment type="caution">
    <text evidence="1">The sequence shown here is derived from an EMBL/GenBank/DDBJ whole genome shotgun (WGS) entry which is preliminary data.</text>
</comment>
<dbReference type="EMBL" id="JAAAXJ010000002">
    <property type="protein sequence ID" value="NBJ23704.1"/>
    <property type="molecule type" value="Genomic_DNA"/>
</dbReference>
<organism evidence="1 2">
    <name type="scientific">Microvirga arsenatis</name>
    <dbReference type="NCBI Taxonomy" id="2692265"/>
    <lineage>
        <taxon>Bacteria</taxon>
        <taxon>Pseudomonadati</taxon>
        <taxon>Pseudomonadota</taxon>
        <taxon>Alphaproteobacteria</taxon>
        <taxon>Hyphomicrobiales</taxon>
        <taxon>Methylobacteriaceae</taxon>
        <taxon>Microvirga</taxon>
    </lineage>
</organism>